<protein>
    <submittedName>
        <fullName evidence="3">Type II secretion system protein</fullName>
    </submittedName>
</protein>
<comment type="caution">
    <text evidence="3">The sequence shown here is derived from an EMBL/GenBank/DDBJ whole genome shotgun (WGS) entry which is preliminary data.</text>
</comment>
<feature type="domain" description="DUF6613" evidence="2">
    <location>
        <begin position="28"/>
        <end position="240"/>
    </location>
</feature>
<organism evidence="3 4">
    <name type="scientific">Candidatus Scatousia excrementigallinarum</name>
    <dbReference type="NCBI Taxonomy" id="2840935"/>
    <lineage>
        <taxon>Bacteria</taxon>
        <taxon>Candidatus Scatousia</taxon>
    </lineage>
</organism>
<dbReference type="Pfam" id="PF20318">
    <property type="entry name" value="DUF6613"/>
    <property type="match status" value="1"/>
</dbReference>
<dbReference type="InterPro" id="IPR012902">
    <property type="entry name" value="N_methyl_site"/>
</dbReference>
<keyword evidence="1" id="KW-1133">Transmembrane helix</keyword>
<reference evidence="3" key="2">
    <citation type="journal article" date="2021" name="PeerJ">
        <title>Extensive microbial diversity within the chicken gut microbiome revealed by metagenomics and culture.</title>
        <authorList>
            <person name="Gilroy R."/>
            <person name="Ravi A."/>
            <person name="Getino M."/>
            <person name="Pursley I."/>
            <person name="Horton D.L."/>
            <person name="Alikhan N.F."/>
            <person name="Baker D."/>
            <person name="Gharbi K."/>
            <person name="Hall N."/>
            <person name="Watson M."/>
            <person name="Adriaenssens E.M."/>
            <person name="Foster-Nyarko E."/>
            <person name="Jarju S."/>
            <person name="Secka A."/>
            <person name="Antonio M."/>
            <person name="Oren A."/>
            <person name="Chaudhuri R.R."/>
            <person name="La Ragione R."/>
            <person name="Hildebrand F."/>
            <person name="Pallen M.J."/>
        </authorList>
    </citation>
    <scope>NUCLEOTIDE SEQUENCE</scope>
    <source>
        <strain evidence="3">6276</strain>
    </source>
</reference>
<sequence>MNNKAFTLAEVLITLGIIGVVASMTLPALIQKQQKKEFLTQAKVVYNTLNNALERAKVSYGTEIENWEFLESGSNLERSMFFAEKYLIPNLKVIEYCKKSTNTQACSHSVGSYDYKGADFTSFKPQNNYGTTLVLSNSAIVSIQAGNINGNTERVRIVYDVNGIKGPNFMGKDVFIVELGGRQGGGDKNRFLPYGYRKDKDCSYYKNGFQADLTCTKEHGRAACLAYIMCNGWNMPEDYPW</sequence>
<feature type="transmembrane region" description="Helical" evidence="1">
    <location>
        <begin position="6"/>
        <end position="30"/>
    </location>
</feature>
<evidence type="ECO:0000313" key="3">
    <source>
        <dbReference type="EMBL" id="HIS37090.1"/>
    </source>
</evidence>
<keyword evidence="1" id="KW-0812">Transmembrane</keyword>
<keyword evidence="1" id="KW-0472">Membrane</keyword>
<name>A0A9D1F021_9BACT</name>
<dbReference type="Pfam" id="PF07963">
    <property type="entry name" value="N_methyl"/>
    <property type="match status" value="1"/>
</dbReference>
<evidence type="ECO:0000313" key="4">
    <source>
        <dbReference type="Proteomes" id="UP000823928"/>
    </source>
</evidence>
<dbReference type="InterPro" id="IPR046721">
    <property type="entry name" value="DUF6613"/>
</dbReference>
<reference evidence="3" key="1">
    <citation type="submission" date="2020-10" db="EMBL/GenBank/DDBJ databases">
        <authorList>
            <person name="Gilroy R."/>
        </authorList>
    </citation>
    <scope>NUCLEOTIDE SEQUENCE</scope>
    <source>
        <strain evidence="3">6276</strain>
    </source>
</reference>
<accession>A0A9D1F021</accession>
<gene>
    <name evidence="3" type="ORF">IAC10_10760</name>
</gene>
<evidence type="ECO:0000256" key="1">
    <source>
        <dbReference type="SAM" id="Phobius"/>
    </source>
</evidence>
<evidence type="ECO:0000259" key="2">
    <source>
        <dbReference type="Pfam" id="PF20318"/>
    </source>
</evidence>
<proteinExistence type="predicted"/>
<dbReference type="EMBL" id="DVIU01000212">
    <property type="protein sequence ID" value="HIS37090.1"/>
    <property type="molecule type" value="Genomic_DNA"/>
</dbReference>
<dbReference type="InterPro" id="IPR045584">
    <property type="entry name" value="Pilin-like"/>
</dbReference>
<dbReference type="Proteomes" id="UP000823928">
    <property type="component" value="Unassembled WGS sequence"/>
</dbReference>
<dbReference type="NCBIfam" id="TIGR02532">
    <property type="entry name" value="IV_pilin_GFxxxE"/>
    <property type="match status" value="1"/>
</dbReference>
<dbReference type="Gene3D" id="3.30.700.10">
    <property type="entry name" value="Glycoprotein, Type 4 Pilin"/>
    <property type="match status" value="1"/>
</dbReference>
<dbReference type="SUPFAM" id="SSF54523">
    <property type="entry name" value="Pili subunits"/>
    <property type="match status" value="1"/>
</dbReference>
<dbReference type="AlphaFoldDB" id="A0A9D1F021"/>